<dbReference type="SUPFAM" id="SSF160719">
    <property type="entry name" value="gpW/gp25-like"/>
    <property type="match status" value="1"/>
</dbReference>
<evidence type="ECO:0000259" key="1">
    <source>
        <dbReference type="Pfam" id="PF04965"/>
    </source>
</evidence>
<name>A0A7M1NWF0_HAEPA</name>
<dbReference type="NCBIfam" id="TIGR03357">
    <property type="entry name" value="VI_zyme"/>
    <property type="match status" value="1"/>
</dbReference>
<dbReference type="Pfam" id="PF04965">
    <property type="entry name" value="GPW_gp25"/>
    <property type="match status" value="1"/>
</dbReference>
<dbReference type="InterPro" id="IPR017737">
    <property type="entry name" value="TssE1-like"/>
</dbReference>
<dbReference type="Gene3D" id="3.10.450.40">
    <property type="match status" value="1"/>
</dbReference>
<dbReference type="EMBL" id="CP063120">
    <property type="protein sequence ID" value="QOR17031.1"/>
    <property type="molecule type" value="Genomic_DNA"/>
</dbReference>
<dbReference type="RefSeq" id="WP_197543429.1">
    <property type="nucleotide sequence ID" value="NZ_CP063120.1"/>
</dbReference>
<dbReference type="Proteomes" id="UP000595009">
    <property type="component" value="Chromosome"/>
</dbReference>
<organism evidence="2 3">
    <name type="scientific">Haemophilus parainfluenzae</name>
    <dbReference type="NCBI Taxonomy" id="729"/>
    <lineage>
        <taxon>Bacteria</taxon>
        <taxon>Pseudomonadati</taxon>
        <taxon>Pseudomonadota</taxon>
        <taxon>Gammaproteobacteria</taxon>
        <taxon>Pasteurellales</taxon>
        <taxon>Pasteurellaceae</taxon>
        <taxon>Haemophilus</taxon>
    </lineage>
</organism>
<feature type="domain" description="IraD/Gp25-like" evidence="1">
    <location>
        <begin position="33"/>
        <end position="119"/>
    </location>
</feature>
<evidence type="ECO:0000313" key="2">
    <source>
        <dbReference type="EMBL" id="QOR17031.1"/>
    </source>
</evidence>
<proteinExistence type="predicted"/>
<dbReference type="InterPro" id="IPR053176">
    <property type="entry name" value="T6SS_TssE1-like"/>
</dbReference>
<gene>
    <name evidence="2" type="primary">tssE</name>
    <name evidence="2" type="ORF">INP94_09225</name>
</gene>
<dbReference type="PANTHER" id="PTHR38595:SF2">
    <property type="entry name" value="TYPE VI SECRETION SYSTEM BASEPLATE SUBUNIT TSSE"/>
    <property type="match status" value="1"/>
</dbReference>
<accession>A0A7M1NWF0</accession>
<evidence type="ECO:0000313" key="3">
    <source>
        <dbReference type="Proteomes" id="UP000595009"/>
    </source>
</evidence>
<reference evidence="2 3" key="1">
    <citation type="submission" date="2020-10" db="EMBL/GenBank/DDBJ databases">
        <title>Genomic diversity and antimicrobial resistance of Haemophilus colonising the airways of young children with cystic fibrosis.</title>
        <authorList>
            <person name="Watts S.C."/>
            <person name="Judd L.M."/>
            <person name="Carzino R."/>
            <person name="Ranganathan S."/>
            <person name="Holt K.E."/>
        </authorList>
    </citation>
    <scope>NUCLEOTIDE SEQUENCE [LARGE SCALE GENOMIC DNA]</scope>
    <source>
        <strain evidence="2 3">M1C137_2</strain>
    </source>
</reference>
<sequence>MAALLNWDRDGAASLFERIQGNGVSYKHSSLKELVQSIKYNLLCILNTHPGASQSAPELGIADLNDATIDTVDISIRVKSIIERCILDFEPRIVNVDVQPMINEDEPLRLRFRIKAILSIEYIGHPIVFNLHLDNDRHYYLDLADL</sequence>
<dbReference type="AlphaFoldDB" id="A0A7M1NWF0"/>
<dbReference type="PANTHER" id="PTHR38595">
    <property type="entry name" value="CYTOPLASMIC PROTEIN-RELATED"/>
    <property type="match status" value="1"/>
</dbReference>
<dbReference type="InterPro" id="IPR007048">
    <property type="entry name" value="IraD/Gp25-like"/>
</dbReference>
<protein>
    <submittedName>
        <fullName evidence="2">Type VI secretion system baseplate subunit TssE</fullName>
    </submittedName>
</protein>